<accession>A0A939P718</accession>
<feature type="region of interest" description="Disordered" evidence="1">
    <location>
        <begin position="298"/>
        <end position="325"/>
    </location>
</feature>
<gene>
    <name evidence="2" type="ORF">J4573_07150</name>
</gene>
<name>A0A939P718_9ACTN</name>
<proteinExistence type="predicted"/>
<dbReference type="Pfam" id="PF19379">
    <property type="entry name" value="DUF5954"/>
    <property type="match status" value="1"/>
</dbReference>
<organism evidence="2 3">
    <name type="scientific">Actinomadura barringtoniae</name>
    <dbReference type="NCBI Taxonomy" id="1427535"/>
    <lineage>
        <taxon>Bacteria</taxon>
        <taxon>Bacillati</taxon>
        <taxon>Actinomycetota</taxon>
        <taxon>Actinomycetes</taxon>
        <taxon>Streptosporangiales</taxon>
        <taxon>Thermomonosporaceae</taxon>
        <taxon>Actinomadura</taxon>
    </lineage>
</organism>
<reference evidence="2" key="1">
    <citation type="submission" date="2021-03" db="EMBL/GenBank/DDBJ databases">
        <authorList>
            <person name="Kanchanasin P."/>
            <person name="Saeng-In P."/>
            <person name="Phongsopitanun W."/>
            <person name="Yuki M."/>
            <person name="Kudo T."/>
            <person name="Ohkuma M."/>
            <person name="Tanasupawat S."/>
        </authorList>
    </citation>
    <scope>NUCLEOTIDE SEQUENCE</scope>
    <source>
        <strain evidence="2">GKU 128</strain>
    </source>
</reference>
<dbReference type="Proteomes" id="UP000669179">
    <property type="component" value="Unassembled WGS sequence"/>
</dbReference>
<feature type="compositionally biased region" description="Basic and acidic residues" evidence="1">
    <location>
        <begin position="298"/>
        <end position="315"/>
    </location>
</feature>
<evidence type="ECO:0000313" key="3">
    <source>
        <dbReference type="Proteomes" id="UP000669179"/>
    </source>
</evidence>
<evidence type="ECO:0000313" key="2">
    <source>
        <dbReference type="EMBL" id="MBO2446862.1"/>
    </source>
</evidence>
<dbReference type="InterPro" id="IPR045998">
    <property type="entry name" value="DUF5954"/>
</dbReference>
<dbReference type="RefSeq" id="WP_208254488.1">
    <property type="nucleotide sequence ID" value="NZ_JAGEOJ010000003.1"/>
</dbReference>
<protein>
    <recommendedName>
        <fullName evidence="4">PE-PGRS family protein</fullName>
    </recommendedName>
</protein>
<evidence type="ECO:0008006" key="4">
    <source>
        <dbReference type="Google" id="ProtNLM"/>
    </source>
</evidence>
<sequence>MSFPLMPGYDHINVVADLDPAAAVRDRELGDRTLEFGKLVEIGAPDFGYAVQKGTEWRILSAGGGDPEGARYSLAIYLRQSAIEGEWDPETADAMRSVAARLDPEEGEQLAKDEWEIGDRRYRVIRITKFTLIGNGTMEPPRPTDTDPPEEARFLDDYLIDPRAPAGQWEANLRLNLVGFMPPRSTSTAEIEAEARHAIRTHPGVILLPPTFTVVEIEGTKWKPFTGGEGPEHARHLLARYFGDILPRLREFRGEPATDAERAEWAEAERHIEKSKGHDFHVMGRHFRTIRISRMLRLGRDGPEAPRASDQERFSLTRTTTDEET</sequence>
<dbReference type="EMBL" id="JAGEOJ010000003">
    <property type="protein sequence ID" value="MBO2446862.1"/>
    <property type="molecule type" value="Genomic_DNA"/>
</dbReference>
<dbReference type="AlphaFoldDB" id="A0A939P718"/>
<evidence type="ECO:0000256" key="1">
    <source>
        <dbReference type="SAM" id="MobiDB-lite"/>
    </source>
</evidence>
<keyword evidence="3" id="KW-1185">Reference proteome</keyword>
<comment type="caution">
    <text evidence="2">The sequence shown here is derived from an EMBL/GenBank/DDBJ whole genome shotgun (WGS) entry which is preliminary data.</text>
</comment>